<organism evidence="1 2">
    <name type="scientific">Panaeolus cyanescens</name>
    <dbReference type="NCBI Taxonomy" id="181874"/>
    <lineage>
        <taxon>Eukaryota</taxon>
        <taxon>Fungi</taxon>
        <taxon>Dikarya</taxon>
        <taxon>Basidiomycota</taxon>
        <taxon>Agaricomycotina</taxon>
        <taxon>Agaricomycetes</taxon>
        <taxon>Agaricomycetidae</taxon>
        <taxon>Agaricales</taxon>
        <taxon>Agaricineae</taxon>
        <taxon>Galeropsidaceae</taxon>
        <taxon>Panaeolus</taxon>
    </lineage>
</organism>
<accession>A0A409YTB9</accession>
<comment type="caution">
    <text evidence="1">The sequence shown here is derived from an EMBL/GenBank/DDBJ whole genome shotgun (WGS) entry which is preliminary data.</text>
</comment>
<evidence type="ECO:0000313" key="1">
    <source>
        <dbReference type="EMBL" id="PPR06208.1"/>
    </source>
</evidence>
<gene>
    <name evidence="1" type="ORF">CVT24_000641</name>
</gene>
<keyword evidence="2" id="KW-1185">Reference proteome</keyword>
<dbReference type="Proteomes" id="UP000284842">
    <property type="component" value="Unassembled WGS sequence"/>
</dbReference>
<name>A0A409YTB9_9AGAR</name>
<reference evidence="1 2" key="1">
    <citation type="journal article" date="2018" name="Evol. Lett.">
        <title>Horizontal gene cluster transfer increased hallucinogenic mushroom diversity.</title>
        <authorList>
            <person name="Reynolds H.T."/>
            <person name="Vijayakumar V."/>
            <person name="Gluck-Thaler E."/>
            <person name="Korotkin H.B."/>
            <person name="Matheny P.B."/>
            <person name="Slot J.C."/>
        </authorList>
    </citation>
    <scope>NUCLEOTIDE SEQUENCE [LARGE SCALE GENOMIC DNA]</scope>
    <source>
        <strain evidence="1 2">2629</strain>
    </source>
</reference>
<evidence type="ECO:0000313" key="2">
    <source>
        <dbReference type="Proteomes" id="UP000284842"/>
    </source>
</evidence>
<dbReference type="InParanoid" id="A0A409YTB9"/>
<dbReference type="AlphaFoldDB" id="A0A409YTB9"/>
<dbReference type="OrthoDB" id="2877921at2759"/>
<dbReference type="EMBL" id="NHTK01000692">
    <property type="protein sequence ID" value="PPR06208.1"/>
    <property type="molecule type" value="Genomic_DNA"/>
</dbReference>
<feature type="non-terminal residue" evidence="1">
    <location>
        <position position="249"/>
    </location>
</feature>
<sequence length="249" mass="27259">MYTFGGLEPGATSVQLNVSSLGETLEESIGQVQGMWHTDINDDPNRFTLFVLLLRVGPKGHPGPFCLGRWGLYSAEIGAWIIFLTFKGVDVHSGFAPKELPEDNLAFIKDSTLSAAYKMAGKPNRAGYVLYTSQVAADRSSALNATLPTGFGNLSTSKTPESYLTFGSNGPATLGSFSDSANRLAREAVFNFYNSLCLSNLGFTLNLNELMKHITFTNSDGTTISMQSLPFNPQHQHEEIKRLLSLYKW</sequence>
<protein>
    <submittedName>
        <fullName evidence="1">Uncharacterized protein</fullName>
    </submittedName>
</protein>
<proteinExistence type="predicted"/>